<evidence type="ECO:0000256" key="5">
    <source>
        <dbReference type="ARBA" id="ARBA00022692"/>
    </source>
</evidence>
<dbReference type="Pfam" id="PF04901">
    <property type="entry name" value="RAMP"/>
    <property type="match status" value="1"/>
</dbReference>
<dbReference type="KEGG" id="pbi:103059527"/>
<organism evidence="15 16">
    <name type="scientific">Python bivittatus</name>
    <name type="common">Burmese python</name>
    <name type="synonym">Python molurus bivittatus</name>
    <dbReference type="NCBI Taxonomy" id="176946"/>
    <lineage>
        <taxon>Eukaryota</taxon>
        <taxon>Metazoa</taxon>
        <taxon>Chordata</taxon>
        <taxon>Craniata</taxon>
        <taxon>Vertebrata</taxon>
        <taxon>Euteleostomi</taxon>
        <taxon>Lepidosauria</taxon>
        <taxon>Squamata</taxon>
        <taxon>Bifurcata</taxon>
        <taxon>Unidentata</taxon>
        <taxon>Episquamata</taxon>
        <taxon>Toxicofera</taxon>
        <taxon>Serpentes</taxon>
        <taxon>Henophidia</taxon>
        <taxon>Pythonidae</taxon>
        <taxon>Python</taxon>
    </lineage>
</organism>
<comment type="function">
    <text evidence="12">Accessory protein that interacts with and modulates the function of G-protein coupled receptors including calcitonin gene-related peptide type 1 receptor (CALCRL) and calcitonin receptor (CALCR). Required for the transport of CALCRL to the plasma membrane. Together with CALCRL, form the receptor complex for the calcitonin gene-related peptides CGRP1/CALCA and CGRP2/CALCB. Together with CALCR, form the AMYR1 receptor complex for amylin/IAPP and CGRP1/CALCA.</text>
</comment>
<keyword evidence="6" id="KW-0732">Signal</keyword>
<dbReference type="GO" id="GO:0007186">
    <property type="term" value="P:G protein-coupled receptor signaling pathway"/>
    <property type="evidence" value="ECO:0007669"/>
    <property type="project" value="TreeGrafter"/>
</dbReference>
<dbReference type="GO" id="GO:0006816">
    <property type="term" value="P:calcium ion transport"/>
    <property type="evidence" value="ECO:0007669"/>
    <property type="project" value="TreeGrafter"/>
</dbReference>
<evidence type="ECO:0000256" key="12">
    <source>
        <dbReference type="ARBA" id="ARBA00049570"/>
    </source>
</evidence>
<evidence type="ECO:0000256" key="2">
    <source>
        <dbReference type="ARBA" id="ARBA00007087"/>
    </source>
</evidence>
<keyword evidence="10 16" id="KW-0675">Receptor</keyword>
<feature type="transmembrane region" description="Helical" evidence="14">
    <location>
        <begin position="139"/>
        <end position="162"/>
    </location>
</feature>
<evidence type="ECO:0000256" key="14">
    <source>
        <dbReference type="SAM" id="Phobius"/>
    </source>
</evidence>
<dbReference type="RefSeq" id="XP_007440619.1">
    <property type="nucleotide sequence ID" value="XM_007440557.3"/>
</dbReference>
<keyword evidence="7 14" id="KW-1133">Transmembrane helix</keyword>
<dbReference type="GO" id="GO:0009986">
    <property type="term" value="C:cell surface"/>
    <property type="evidence" value="ECO:0007669"/>
    <property type="project" value="TreeGrafter"/>
</dbReference>
<evidence type="ECO:0000256" key="9">
    <source>
        <dbReference type="ARBA" id="ARBA00023157"/>
    </source>
</evidence>
<dbReference type="GO" id="GO:0072659">
    <property type="term" value="P:protein localization to plasma membrane"/>
    <property type="evidence" value="ECO:0007669"/>
    <property type="project" value="TreeGrafter"/>
</dbReference>
<dbReference type="Gene3D" id="1.10.150.510">
    <property type="entry name" value="Receptor activity modifying family"/>
    <property type="match status" value="1"/>
</dbReference>
<keyword evidence="5 14" id="KW-0812">Transmembrane</keyword>
<dbReference type="PANTHER" id="PTHR14076:SF3">
    <property type="entry name" value="RECEPTOR ACTIVITY-MODIFYING PROTEIN 1"/>
    <property type="match status" value="1"/>
</dbReference>
<keyword evidence="8 14" id="KW-0472">Membrane</keyword>
<evidence type="ECO:0000256" key="8">
    <source>
        <dbReference type="ARBA" id="ARBA00023136"/>
    </source>
</evidence>
<dbReference type="GO" id="GO:0031623">
    <property type="term" value="P:receptor internalization"/>
    <property type="evidence" value="ECO:0007669"/>
    <property type="project" value="TreeGrafter"/>
</dbReference>
<evidence type="ECO:0000256" key="7">
    <source>
        <dbReference type="ARBA" id="ARBA00022989"/>
    </source>
</evidence>
<keyword evidence="9" id="KW-1015">Disulfide bond</keyword>
<dbReference type="GO" id="GO:0043235">
    <property type="term" value="C:receptor complex"/>
    <property type="evidence" value="ECO:0007669"/>
    <property type="project" value="TreeGrafter"/>
</dbReference>
<dbReference type="CTD" id="10267"/>
<dbReference type="GO" id="GO:0008277">
    <property type="term" value="P:regulation of G protein-coupled receptor signaling pathway"/>
    <property type="evidence" value="ECO:0007669"/>
    <property type="project" value="InterPro"/>
</dbReference>
<dbReference type="OrthoDB" id="10007519at2759"/>
<keyword evidence="4" id="KW-1003">Cell membrane</keyword>
<evidence type="ECO:0000313" key="16">
    <source>
        <dbReference type="RefSeq" id="XP_007440619.1"/>
    </source>
</evidence>
<evidence type="ECO:0000256" key="1">
    <source>
        <dbReference type="ARBA" id="ARBA00004251"/>
    </source>
</evidence>
<dbReference type="GO" id="GO:0006886">
    <property type="term" value="P:intracellular protein transport"/>
    <property type="evidence" value="ECO:0007669"/>
    <property type="project" value="InterPro"/>
</dbReference>
<reference evidence="16" key="1">
    <citation type="submission" date="2025-08" db="UniProtKB">
        <authorList>
            <consortium name="RefSeq"/>
        </authorList>
    </citation>
    <scope>IDENTIFICATION</scope>
    <source>
        <tissue evidence="16">Liver</tissue>
    </source>
</reference>
<dbReference type="GO" id="GO:0015026">
    <property type="term" value="F:coreceptor activity"/>
    <property type="evidence" value="ECO:0007669"/>
    <property type="project" value="InterPro"/>
</dbReference>
<sequence length="171" mass="19493">MICSSKIPVLKIKSLGIDRLHSSTGTMALVALLKWCVWLGLAHHFVVVSACHGSYGQFIEEFCLSKFKSDMETLRKTLWCNWDKTLGCYKELTNCTILIAEKLDCYWPNQLVDQFFITIHRHYFKNCPVSGRALGDPPNAILCPFIVVPIFITLLMMVLVVWRSKHSEGIV</sequence>
<gene>
    <name evidence="16" type="primary">RAMP1</name>
</gene>
<evidence type="ECO:0000256" key="13">
    <source>
        <dbReference type="ARBA" id="ARBA00049674"/>
    </source>
</evidence>
<dbReference type="Proteomes" id="UP000695026">
    <property type="component" value="Unplaced"/>
</dbReference>
<keyword evidence="3" id="KW-0813">Transport</keyword>
<dbReference type="InterPro" id="IPR038126">
    <property type="entry name" value="RAMP_sf"/>
</dbReference>
<dbReference type="GO" id="GO:0005886">
    <property type="term" value="C:plasma membrane"/>
    <property type="evidence" value="ECO:0007669"/>
    <property type="project" value="UniProtKB-SubCell"/>
</dbReference>
<feature type="transmembrane region" description="Helical" evidence="14">
    <location>
        <begin position="20"/>
        <end position="41"/>
    </location>
</feature>
<keyword evidence="15" id="KW-1185">Reference proteome</keyword>
<comment type="subunit">
    <text evidence="13">Heterodimer of CALCRL and RAMP1; the interaction induces allosteric modulation of CALCRL function and CGRP1/CALCA and CGRP2/CALCB ligand specificity. Heterodimer of CALCR and RAMP1; interaction forms the AMYR1 receptor complex for amylin/IAPP and CGRP1/CALCA ligands.</text>
</comment>
<proteinExistence type="inferred from homology"/>
<evidence type="ECO:0000313" key="15">
    <source>
        <dbReference type="Proteomes" id="UP000695026"/>
    </source>
</evidence>
<protein>
    <recommendedName>
        <fullName evidence="11">Receptor activity-modifying protein 1</fullName>
    </recommendedName>
</protein>
<evidence type="ECO:0000256" key="10">
    <source>
        <dbReference type="ARBA" id="ARBA00023170"/>
    </source>
</evidence>
<evidence type="ECO:0000256" key="11">
    <source>
        <dbReference type="ARBA" id="ARBA00041071"/>
    </source>
</evidence>
<comment type="similarity">
    <text evidence="2">Belongs to the RAMP family.</text>
</comment>
<evidence type="ECO:0000256" key="4">
    <source>
        <dbReference type="ARBA" id="ARBA00022475"/>
    </source>
</evidence>
<dbReference type="OMA" id="CYWPNRM"/>
<evidence type="ECO:0000256" key="6">
    <source>
        <dbReference type="ARBA" id="ARBA00022729"/>
    </source>
</evidence>
<name>A0A9F2RAF5_PYTBI</name>
<dbReference type="GeneID" id="103059527"/>
<dbReference type="PANTHER" id="PTHR14076">
    <property type="entry name" value="RECEPTOR ACTIVITY MODIFYING PROTEIN RAMP"/>
    <property type="match status" value="1"/>
</dbReference>
<comment type="subcellular location">
    <subcellularLocation>
        <location evidence="1">Cell membrane</location>
        <topology evidence="1">Single-pass type I membrane protein</topology>
    </subcellularLocation>
</comment>
<evidence type="ECO:0000256" key="3">
    <source>
        <dbReference type="ARBA" id="ARBA00022448"/>
    </source>
</evidence>
<dbReference type="InterPro" id="IPR006985">
    <property type="entry name" value="RAMP"/>
</dbReference>
<dbReference type="GO" id="GO:0032870">
    <property type="term" value="P:cellular response to hormone stimulus"/>
    <property type="evidence" value="ECO:0007669"/>
    <property type="project" value="TreeGrafter"/>
</dbReference>
<dbReference type="AlphaFoldDB" id="A0A9F2RAF5"/>
<accession>A0A9F2RAF5</accession>